<keyword evidence="3" id="KW-1185">Reference proteome</keyword>
<reference evidence="2" key="1">
    <citation type="submission" date="2022-01" db="EMBL/GenBank/DDBJ databases">
        <authorList>
            <person name="Braso-Vives M."/>
        </authorList>
    </citation>
    <scope>NUCLEOTIDE SEQUENCE</scope>
</reference>
<dbReference type="GO" id="GO:0006310">
    <property type="term" value="P:DNA recombination"/>
    <property type="evidence" value="ECO:0007669"/>
    <property type="project" value="UniProtKB-KW"/>
</dbReference>
<proteinExistence type="predicted"/>
<gene>
    <name evidence="2" type="primary">Hypp3996</name>
    <name evidence="2" type="ORF">BLAG_LOCUS21621</name>
</gene>
<dbReference type="GO" id="GO:0003677">
    <property type="term" value="F:DNA binding"/>
    <property type="evidence" value="ECO:0007669"/>
    <property type="project" value="InterPro"/>
</dbReference>
<organism evidence="2 3">
    <name type="scientific">Branchiostoma lanceolatum</name>
    <name type="common">Common lancelet</name>
    <name type="synonym">Amphioxus lanceolatum</name>
    <dbReference type="NCBI Taxonomy" id="7740"/>
    <lineage>
        <taxon>Eukaryota</taxon>
        <taxon>Metazoa</taxon>
        <taxon>Chordata</taxon>
        <taxon>Cephalochordata</taxon>
        <taxon>Leptocardii</taxon>
        <taxon>Amphioxiformes</taxon>
        <taxon>Branchiostomatidae</taxon>
        <taxon>Branchiostoma</taxon>
    </lineage>
</organism>
<dbReference type="PANTHER" id="PTHR35555:SF3">
    <property type="entry name" value="ENDONUCLEASE-REVERSE TRANSCRIPTASE"/>
    <property type="match status" value="1"/>
</dbReference>
<name>A0A8K0A4P5_BRALA</name>
<dbReference type="AlphaFoldDB" id="A0A8K0A4P5"/>
<protein>
    <submittedName>
        <fullName evidence="2">Hypp3996 protein</fullName>
    </submittedName>
</protein>
<dbReference type="Gene3D" id="1.10.443.10">
    <property type="entry name" value="Intergrase catalytic core"/>
    <property type="match status" value="1"/>
</dbReference>
<evidence type="ECO:0000256" key="1">
    <source>
        <dbReference type="ARBA" id="ARBA00023172"/>
    </source>
</evidence>
<sequence length="111" mass="12524">MVGLVPATQDSPAFQLPPTPRRHFRPVTSSILEKAFAKLVAAANLAAGFPTLHDLRRGGYTLAFEAGVPRELRQRHGDWHSNADLLYLQPSMEQRLRLPVAMRTLHCRRRT</sequence>
<dbReference type="EMBL" id="OV696692">
    <property type="protein sequence ID" value="CAH1268808.1"/>
    <property type="molecule type" value="Genomic_DNA"/>
</dbReference>
<accession>A0A8K0A4P5</accession>
<evidence type="ECO:0000313" key="3">
    <source>
        <dbReference type="Proteomes" id="UP000838412"/>
    </source>
</evidence>
<dbReference type="InterPro" id="IPR011010">
    <property type="entry name" value="DNA_brk_join_enz"/>
</dbReference>
<keyword evidence="1" id="KW-0233">DNA recombination</keyword>
<dbReference type="OrthoDB" id="6115741at2759"/>
<evidence type="ECO:0000313" key="2">
    <source>
        <dbReference type="EMBL" id="CAH1268808.1"/>
    </source>
</evidence>
<dbReference type="InterPro" id="IPR013762">
    <property type="entry name" value="Integrase-like_cat_sf"/>
</dbReference>
<dbReference type="Proteomes" id="UP000838412">
    <property type="component" value="Chromosome 7"/>
</dbReference>
<dbReference type="GO" id="GO:0015074">
    <property type="term" value="P:DNA integration"/>
    <property type="evidence" value="ECO:0007669"/>
    <property type="project" value="InterPro"/>
</dbReference>
<dbReference type="PANTHER" id="PTHR35555">
    <property type="entry name" value="ENDONUCLEASE-REVERSE TRANSCRIPTASE"/>
    <property type="match status" value="1"/>
</dbReference>
<dbReference type="SUPFAM" id="SSF56349">
    <property type="entry name" value="DNA breaking-rejoining enzymes"/>
    <property type="match status" value="1"/>
</dbReference>